<feature type="compositionally biased region" description="Acidic residues" evidence="1">
    <location>
        <begin position="978"/>
        <end position="991"/>
    </location>
</feature>
<feature type="region of interest" description="Disordered" evidence="1">
    <location>
        <begin position="1307"/>
        <end position="1338"/>
    </location>
</feature>
<feature type="region of interest" description="Disordered" evidence="1">
    <location>
        <begin position="580"/>
        <end position="776"/>
    </location>
</feature>
<evidence type="ECO:0000256" key="1">
    <source>
        <dbReference type="SAM" id="MobiDB-lite"/>
    </source>
</evidence>
<evidence type="ECO:0000259" key="2">
    <source>
        <dbReference type="SMART" id="SM00976"/>
    </source>
</evidence>
<feature type="compositionally biased region" description="Polar residues" evidence="1">
    <location>
        <begin position="880"/>
        <end position="893"/>
    </location>
</feature>
<reference evidence="3 4" key="1">
    <citation type="submission" date="2015-05" db="EMBL/GenBank/DDBJ databases">
        <title>Distinctive expansion of gene families associated with plant cell wall degradation and secondary metabolism in the genomes of grapevine trunk pathogens.</title>
        <authorList>
            <person name="Lawrence D.P."/>
            <person name="Travadon R."/>
            <person name="Rolshausen P.E."/>
            <person name="Baumgartner K."/>
        </authorList>
    </citation>
    <scope>NUCLEOTIDE SEQUENCE [LARGE SCALE GENOMIC DNA]</scope>
    <source>
        <strain evidence="3">UCRPC4</strain>
    </source>
</reference>
<accession>A0A0G2E5V1</accession>
<dbReference type="GO" id="GO:0003677">
    <property type="term" value="F:DNA binding"/>
    <property type="evidence" value="ECO:0007669"/>
    <property type="project" value="InterPro"/>
</dbReference>
<feature type="compositionally biased region" description="Polar residues" evidence="1">
    <location>
        <begin position="795"/>
        <end position="804"/>
    </location>
</feature>
<feature type="compositionally biased region" description="Polar residues" evidence="1">
    <location>
        <begin position="742"/>
        <end position="752"/>
    </location>
</feature>
<name>A0A0G2E5V1_PHACM</name>
<feature type="region of interest" description="Disordered" evidence="1">
    <location>
        <begin position="503"/>
        <end position="558"/>
    </location>
</feature>
<protein>
    <recommendedName>
        <fullName evidence="2">Telomeric single stranded DNA binding POT1/Cdc13 domain-containing protein</fullName>
    </recommendedName>
</protein>
<feature type="compositionally biased region" description="Basic and acidic residues" evidence="1">
    <location>
        <begin position="660"/>
        <end position="674"/>
    </location>
</feature>
<dbReference type="Pfam" id="PF02765">
    <property type="entry name" value="POT1"/>
    <property type="match status" value="1"/>
</dbReference>
<feature type="compositionally biased region" description="Polar residues" evidence="1">
    <location>
        <begin position="503"/>
        <end position="522"/>
    </location>
</feature>
<feature type="compositionally biased region" description="Polar residues" evidence="1">
    <location>
        <begin position="1245"/>
        <end position="1257"/>
    </location>
</feature>
<dbReference type="GO" id="GO:0000781">
    <property type="term" value="C:chromosome, telomeric region"/>
    <property type="evidence" value="ECO:0007669"/>
    <property type="project" value="InterPro"/>
</dbReference>
<dbReference type="InterPro" id="IPR012340">
    <property type="entry name" value="NA-bd_OB-fold"/>
</dbReference>
<feature type="compositionally biased region" description="Acidic residues" evidence="1">
    <location>
        <begin position="620"/>
        <end position="639"/>
    </location>
</feature>
<evidence type="ECO:0000313" key="4">
    <source>
        <dbReference type="Proteomes" id="UP000053317"/>
    </source>
</evidence>
<feature type="compositionally biased region" description="Basic and acidic residues" evidence="1">
    <location>
        <begin position="729"/>
        <end position="738"/>
    </location>
</feature>
<comment type="caution">
    <text evidence="3">The sequence shown here is derived from an EMBL/GenBank/DDBJ whole genome shotgun (WGS) entry which is preliminary data.</text>
</comment>
<feature type="region of interest" description="Disordered" evidence="1">
    <location>
        <begin position="459"/>
        <end position="489"/>
    </location>
</feature>
<feature type="compositionally biased region" description="Low complexity" evidence="1">
    <location>
        <begin position="1307"/>
        <end position="1320"/>
    </location>
</feature>
<evidence type="ECO:0000313" key="3">
    <source>
        <dbReference type="EMBL" id="KKY18372.1"/>
    </source>
</evidence>
<feature type="region of interest" description="Disordered" evidence="1">
    <location>
        <begin position="788"/>
        <end position="811"/>
    </location>
</feature>
<dbReference type="CDD" id="cd04497">
    <property type="entry name" value="hPOT1_OB1_like"/>
    <property type="match status" value="1"/>
</dbReference>
<reference evidence="3 4" key="2">
    <citation type="submission" date="2015-05" db="EMBL/GenBank/DDBJ databases">
        <authorList>
            <person name="Morales-Cruz A."/>
            <person name="Amrine K.C."/>
            <person name="Cantu D."/>
        </authorList>
    </citation>
    <scope>NUCLEOTIDE SEQUENCE [LARGE SCALE GENOMIC DNA]</scope>
    <source>
        <strain evidence="3">UCRPC4</strain>
    </source>
</reference>
<dbReference type="SMART" id="SM00976">
    <property type="entry name" value="Telo_bind"/>
    <property type="match status" value="1"/>
</dbReference>
<dbReference type="InterPro" id="IPR011564">
    <property type="entry name" value="Telomer_end-bd_POT1/Cdc13"/>
</dbReference>
<feature type="domain" description="Telomeric single stranded DNA binding POT1/Cdc13" evidence="2">
    <location>
        <begin position="1056"/>
        <end position="1204"/>
    </location>
</feature>
<feature type="compositionally biased region" description="Basic and acidic residues" evidence="1">
    <location>
        <begin position="937"/>
        <end position="948"/>
    </location>
</feature>
<proteinExistence type="predicted"/>
<feature type="compositionally biased region" description="Polar residues" evidence="1">
    <location>
        <begin position="294"/>
        <end position="307"/>
    </location>
</feature>
<feature type="compositionally biased region" description="Basic and acidic residues" evidence="1">
    <location>
        <begin position="1025"/>
        <end position="1038"/>
    </location>
</feature>
<feature type="compositionally biased region" description="Acidic residues" evidence="1">
    <location>
        <begin position="711"/>
        <end position="728"/>
    </location>
</feature>
<gene>
    <name evidence="3" type="ORF">UCRPC4_g04989</name>
</gene>
<feature type="compositionally biased region" description="Pro residues" evidence="1">
    <location>
        <begin position="277"/>
        <end position="291"/>
    </location>
</feature>
<dbReference type="SUPFAM" id="SSF50249">
    <property type="entry name" value="Nucleic acid-binding proteins"/>
    <property type="match status" value="1"/>
</dbReference>
<dbReference type="EMBL" id="LCWF01000124">
    <property type="protein sequence ID" value="KKY18372.1"/>
    <property type="molecule type" value="Genomic_DNA"/>
</dbReference>
<dbReference type="GO" id="GO:0000723">
    <property type="term" value="P:telomere maintenance"/>
    <property type="evidence" value="ECO:0007669"/>
    <property type="project" value="InterPro"/>
</dbReference>
<feature type="compositionally biased region" description="Basic and acidic residues" evidence="1">
    <location>
        <begin position="894"/>
        <end position="907"/>
    </location>
</feature>
<feature type="compositionally biased region" description="Basic residues" evidence="1">
    <location>
        <begin position="605"/>
        <end position="614"/>
    </location>
</feature>
<feature type="region of interest" description="Disordered" evidence="1">
    <location>
        <begin position="270"/>
        <end position="321"/>
    </location>
</feature>
<keyword evidence="4" id="KW-1185">Reference proteome</keyword>
<feature type="region of interest" description="Disordered" evidence="1">
    <location>
        <begin position="871"/>
        <end position="996"/>
    </location>
</feature>
<dbReference type="Gene3D" id="2.40.50.140">
    <property type="entry name" value="Nucleic acid-binding proteins"/>
    <property type="match status" value="1"/>
</dbReference>
<feature type="region of interest" description="Disordered" evidence="1">
    <location>
        <begin position="1224"/>
        <end position="1265"/>
    </location>
</feature>
<organism evidence="3 4">
    <name type="scientific">Phaeomoniella chlamydospora</name>
    <name type="common">Phaeoacremonium chlamydosporum</name>
    <dbReference type="NCBI Taxonomy" id="158046"/>
    <lineage>
        <taxon>Eukaryota</taxon>
        <taxon>Fungi</taxon>
        <taxon>Dikarya</taxon>
        <taxon>Ascomycota</taxon>
        <taxon>Pezizomycotina</taxon>
        <taxon>Eurotiomycetes</taxon>
        <taxon>Chaetothyriomycetidae</taxon>
        <taxon>Phaeomoniellales</taxon>
        <taxon>Phaeomoniellaceae</taxon>
        <taxon>Phaeomoniella</taxon>
    </lineage>
</organism>
<feature type="region of interest" description="Disordered" evidence="1">
    <location>
        <begin position="1009"/>
        <end position="1039"/>
    </location>
</feature>
<dbReference type="Proteomes" id="UP000053317">
    <property type="component" value="Unassembled WGS sequence"/>
</dbReference>
<dbReference type="OrthoDB" id="5363079at2759"/>
<sequence length="1338" mass="147711">MFTQLVFTLTQHSQLQSIKFEQRLLGAGERGSEKDIQRSAFRSGQENDQVFVHTLEGQVKVAFLGPSAKAVASVKVGIGDRIRLCLDGANWTHLQEDVPTPGKSAEWDLSFENRIELEVLRNGKHYAAVNINEQLGDLSPRRPQIPETQHVFTNGVQSLRDQGYSEAYSSPSFHRSIPTSFLDVSLRPLTEEDGFIWGHGRKRTKFGRRSGEWFYMERSPSPVKDKTLEALSAAEAVHNSESPSVEIGEQAGTITQTDELVVEAGNAPEELATTRPDSPPQFVIPPLPMPRTPGISTPPDTNFIESAKSSDAKTPRLAPLPSPGLPLVSPLVKTLESAGSYFPPFPRSRSELDISGEIEKRDDSDAGQDQHQEFGLLEDHLQLGSHDQTSLPSHQRAKNTDEVEQIPDFLSGDIETSPIIRSGSSSVPRAEISQSEAVTIDPDDHMEIIFHPNITAPEIDEESKLVGSPRKRSDAVVPERTIGQDLDMYGVSDDEQALSNSLDQNQANRQSPARVTQENVEATASRAPPDSTDLTSSAEHSIPRPPSETAVYEGQATGRRWSRDFGSKLIVSATECIQEGLPISSPPFPFQQSWDAAAREESRRRSSVARRRSYRGNLDGTDDDSETEVVDIESSDEDSIASRAASEPHSIDPSVSESDNLERPDVKKTDETRESSVPPSESDDVVKISPRESSTSDQIEELNEYVQTSEEVNEISEPEEVPDEEVESDNDRATDDRIASSPMESVFSQEVQDISAGPRVPIQESAENLEAEPGIQGEAALSHAQVASSPIPREVSSQPEITEQSTEHTKTAAERLVERLPELPGGVSQNDQKIEKIVIRELLMKENAPLRQDSLPTEEVAGVDQNEIPLDTAPKMVEPGTTNQLITPGNTQEGHSRENEGVLREGHLLPMLTPEATQSPATLSGLLPPSLSFDGNQDTKQDASEPRRSSRLAQGVRRSYGQSEIVSPWFTPRKPLQTDDEDHQAVEEESNVPEIETKSFESVKSPLFAEETTAPPQDNGGTVARETEMKGEKDHSQRANDYSAWPQGLRTRLSYFPSLSGLPSHFNQTVDVIVVCSSPSTNIKRAPSGPRDYYTTLHITDPTISHNNVHSNGKNKLPINLHATTAQIFRPWKNALPATKKGDVILLRCFKVQSRKHEITLLSTEGSGWVVFPSESPEEQVHGPPVEYGEKERQHAMKLRTWWIEIHHTCVDKLTSDEHIYQQKEETSEPTLVTHSGRSHKRISSAATNNSFDSLPSKTEEPLKHELRDGMTYVDDVVSTTTQNAKPVPESIHELRDGTKYIDQVSASGRRSSIARSQQSNDAASVHELRDGSTWTDP</sequence>